<keyword evidence="4" id="KW-1185">Reference proteome</keyword>
<evidence type="ECO:0000256" key="1">
    <source>
        <dbReference type="SAM" id="Phobius"/>
    </source>
</evidence>
<evidence type="ECO:0000259" key="2">
    <source>
        <dbReference type="Pfam" id="PF03016"/>
    </source>
</evidence>
<evidence type="ECO:0000313" key="4">
    <source>
        <dbReference type="Proteomes" id="UP001558713"/>
    </source>
</evidence>
<protein>
    <submittedName>
        <fullName evidence="3">Arabinosyltransferase ARAD1</fullName>
    </submittedName>
</protein>
<feature type="domain" description="Exostosin GT47" evidence="2">
    <location>
        <begin position="115"/>
        <end position="212"/>
    </location>
</feature>
<dbReference type="Pfam" id="PF03016">
    <property type="entry name" value="Exostosin_GT47"/>
    <property type="match status" value="1"/>
</dbReference>
<organism evidence="3 4">
    <name type="scientific">Cardamine amara subsp. amara</name>
    <dbReference type="NCBI Taxonomy" id="228776"/>
    <lineage>
        <taxon>Eukaryota</taxon>
        <taxon>Viridiplantae</taxon>
        <taxon>Streptophyta</taxon>
        <taxon>Embryophyta</taxon>
        <taxon>Tracheophyta</taxon>
        <taxon>Spermatophyta</taxon>
        <taxon>Magnoliopsida</taxon>
        <taxon>eudicotyledons</taxon>
        <taxon>Gunneridae</taxon>
        <taxon>Pentapetalae</taxon>
        <taxon>rosids</taxon>
        <taxon>malvids</taxon>
        <taxon>Brassicales</taxon>
        <taxon>Brassicaceae</taxon>
        <taxon>Cardamineae</taxon>
        <taxon>Cardamine</taxon>
    </lineage>
</organism>
<name>A0ABD1BHQ7_CARAN</name>
<accession>A0ABD1BHQ7</accession>
<dbReference type="Proteomes" id="UP001558713">
    <property type="component" value="Unassembled WGS sequence"/>
</dbReference>
<dbReference type="EMBL" id="JBANAX010000353">
    <property type="protein sequence ID" value="KAL1213031.1"/>
    <property type="molecule type" value="Genomic_DNA"/>
</dbReference>
<keyword evidence="1" id="KW-1133">Transmembrane helix</keyword>
<gene>
    <name evidence="3" type="ORF">V5N11_001036</name>
</gene>
<comment type="caution">
    <text evidence="3">The sequence shown here is derived from an EMBL/GenBank/DDBJ whole genome shotgun (WGS) entry which is preliminary data.</text>
</comment>
<dbReference type="InterPro" id="IPR040911">
    <property type="entry name" value="Exostosin_GT47"/>
</dbReference>
<reference evidence="3 4" key="1">
    <citation type="submission" date="2024-04" db="EMBL/GenBank/DDBJ databases">
        <title>Genome assembly C_amara_ONT_v2.</title>
        <authorList>
            <person name="Yant L."/>
            <person name="Moore C."/>
            <person name="Slenker M."/>
        </authorList>
    </citation>
    <scope>NUCLEOTIDE SEQUENCE [LARGE SCALE GENOMIC DNA]</scope>
    <source>
        <tissue evidence="3">Leaf</tissue>
    </source>
</reference>
<sequence>MSGKQQNHHRSFPKPRSKTLIITLSFFSFSLLVILYTFLSSGRPSVSYRNPSDHPETSFVTSLEHFLIHKAPKLSLPVRDDTARGESDDYDVKKLDELVFARENQWLNENAGEFPIKVYVYEMPKKFTLDLLWLFHNTYKETSNATSNGSPVHRLIEQHSIDYWLWADLISPESERHLKSVVRVHQQQDADFFYVPFFTTISFFLLEKQQCKALYRVKL</sequence>
<evidence type="ECO:0000313" key="3">
    <source>
        <dbReference type="EMBL" id="KAL1213031.1"/>
    </source>
</evidence>
<keyword evidence="1" id="KW-0472">Membrane</keyword>
<feature type="transmembrane region" description="Helical" evidence="1">
    <location>
        <begin position="20"/>
        <end position="39"/>
    </location>
</feature>
<dbReference type="AlphaFoldDB" id="A0ABD1BHQ7"/>
<keyword evidence="1" id="KW-0812">Transmembrane</keyword>
<proteinExistence type="predicted"/>